<dbReference type="Gene3D" id="3.90.1200.10">
    <property type="match status" value="1"/>
</dbReference>
<dbReference type="SUPFAM" id="SSF53448">
    <property type="entry name" value="Nucleotide-diphospho-sugar transferases"/>
    <property type="match status" value="1"/>
</dbReference>
<dbReference type="RefSeq" id="WP_089147555.1">
    <property type="nucleotide sequence ID" value="NZ_LYQW01000017.1"/>
</dbReference>
<gene>
    <name evidence="1" type="ORF">AYP82_08245</name>
</gene>
<name>A0A854PLQ5_9LACO</name>
<dbReference type="Proteomes" id="UP000198437">
    <property type="component" value="Unassembled WGS sequence"/>
</dbReference>
<reference evidence="1 2" key="1">
    <citation type="submission" date="2016-05" db="EMBL/GenBank/DDBJ databases">
        <authorList>
            <person name="Johnson T.J."/>
            <person name="Youmans B.P."/>
            <person name="Case K.A."/>
        </authorList>
    </citation>
    <scope>NUCLEOTIDE SEQUENCE [LARGE SCALE GENOMIC DNA]</scope>
    <source>
        <strain evidence="1 2">UMNLC6</strain>
    </source>
</reference>
<dbReference type="InterPro" id="IPR029044">
    <property type="entry name" value="Nucleotide-diphossugar_trans"/>
</dbReference>
<evidence type="ECO:0000313" key="2">
    <source>
        <dbReference type="Proteomes" id="UP000198437"/>
    </source>
</evidence>
<proteinExistence type="predicted"/>
<accession>A0A854PLQ5</accession>
<dbReference type="Gene3D" id="3.90.550.10">
    <property type="entry name" value="Spore Coat Polysaccharide Biosynthesis Protein SpsA, Chain A"/>
    <property type="match status" value="1"/>
</dbReference>
<comment type="caution">
    <text evidence="1">The sequence shown here is derived from an EMBL/GenBank/DDBJ whole genome shotgun (WGS) entry which is preliminary data.</text>
</comment>
<dbReference type="EMBL" id="LYQW01000017">
    <property type="protein sequence ID" value="OXC22978.1"/>
    <property type="molecule type" value="Genomic_DNA"/>
</dbReference>
<sequence>MKIIIPSAKLVPEDLQSLGKLPAIVYPVNQKIVFDYLYDEYKGADFRVVDFENAPIVHRRLNNYKVNILDLDKLGDLGMTIYQGLKDVDGEGIINFADTIVEDNISGIAGDAFYYSKDVTSSTWTFFTDEKGRITNIVDKKNSNNSNVEKLFVGVFKFSNLTFFRECLKHAFMADKLEIDTFYYALKLYSQKYPFKVIRAQNWFDIGHADKYFSSQIEVKAREFNHIKIDKNRGILTKTSDGVDKFIGEIKWYLKLPNDLEYTRPRIFSYSTSYTKPYVSMEYYAYHTIHELFLYGDLSEKQWIDIFKRIEFVCKDYSRYSVNDSTKIKEALEEMYLTKTITRLQTLQKDKHFKNFFDSPINVNGKQYKSLNEIIDILKEEIPKKLYDVDHFNIIHGDLCFANIMIDNNNNFVKLIDPRGKFGAFDIYGDSRYDLAKLCHSLDGKYDFIIKDLFKINYDINNAIINYTINDRVRDFDLYQVFTDVFKNEINGDLKKIELIESLLFLSMIPLHGESLEQQLVMLGTGLNLLNRSVNILA</sequence>
<dbReference type="AlphaFoldDB" id="A0A854PLQ5"/>
<dbReference type="InterPro" id="IPR011009">
    <property type="entry name" value="Kinase-like_dom_sf"/>
</dbReference>
<dbReference type="SUPFAM" id="SSF56112">
    <property type="entry name" value="Protein kinase-like (PK-like)"/>
    <property type="match status" value="1"/>
</dbReference>
<protein>
    <submittedName>
        <fullName evidence="1">Capsular biosynthesis protein</fullName>
    </submittedName>
</protein>
<evidence type="ECO:0000313" key="1">
    <source>
        <dbReference type="EMBL" id="OXC22978.1"/>
    </source>
</evidence>
<organism evidence="1 2">
    <name type="scientific">Lactobacillus crispatus</name>
    <dbReference type="NCBI Taxonomy" id="47770"/>
    <lineage>
        <taxon>Bacteria</taxon>
        <taxon>Bacillati</taxon>
        <taxon>Bacillota</taxon>
        <taxon>Bacilli</taxon>
        <taxon>Lactobacillales</taxon>
        <taxon>Lactobacillaceae</taxon>
        <taxon>Lactobacillus</taxon>
    </lineage>
</organism>